<dbReference type="SUPFAM" id="SSF141523">
    <property type="entry name" value="L,D-transpeptidase catalytic domain-like"/>
    <property type="match status" value="1"/>
</dbReference>
<accession>J1K0R2</accession>
<dbReference type="RefSeq" id="WP_008037865.1">
    <property type="nucleotide sequence ID" value="NZ_JH725147.1"/>
</dbReference>
<dbReference type="CDD" id="cd16913">
    <property type="entry name" value="YkuD_like"/>
    <property type="match status" value="1"/>
</dbReference>
<comment type="similarity">
    <text evidence="2">Belongs to the YkuD family.</text>
</comment>
<dbReference type="PATRIC" id="fig|1094558.3.peg.375"/>
<dbReference type="STRING" id="1094558.ME5_00339"/>
<dbReference type="Pfam" id="PF03734">
    <property type="entry name" value="YkuD"/>
    <property type="match status" value="1"/>
</dbReference>
<dbReference type="eggNOG" id="COG3786">
    <property type="taxonomic scope" value="Bacteria"/>
</dbReference>
<comment type="caution">
    <text evidence="9">The sequence shown here is derived from an EMBL/GenBank/DDBJ whole genome shotgun (WGS) entry which is preliminary data.</text>
</comment>
<dbReference type="GO" id="GO:0004180">
    <property type="term" value="F:carboxypeptidase activity"/>
    <property type="evidence" value="ECO:0007669"/>
    <property type="project" value="UniProtKB-ARBA"/>
</dbReference>
<evidence type="ECO:0000259" key="8">
    <source>
        <dbReference type="PROSITE" id="PS52029"/>
    </source>
</evidence>
<keyword evidence="5 7" id="KW-0573">Peptidoglycan synthesis</keyword>
<dbReference type="GO" id="GO:0071555">
    <property type="term" value="P:cell wall organization"/>
    <property type="evidence" value="ECO:0007669"/>
    <property type="project" value="UniProtKB-UniRule"/>
</dbReference>
<dbReference type="PANTHER" id="PTHR38589">
    <property type="entry name" value="BLR0621 PROTEIN"/>
    <property type="match status" value="1"/>
</dbReference>
<dbReference type="Proteomes" id="UP000008952">
    <property type="component" value="Unassembled WGS sequence"/>
</dbReference>
<feature type="active site" description="Nucleophile" evidence="7">
    <location>
        <position position="162"/>
    </location>
</feature>
<feature type="domain" description="L,D-TPase catalytic" evidence="8">
    <location>
        <begin position="14"/>
        <end position="186"/>
    </location>
</feature>
<dbReference type="InterPro" id="IPR038063">
    <property type="entry name" value="Transpep_catalytic_dom"/>
</dbReference>
<evidence type="ECO:0000256" key="1">
    <source>
        <dbReference type="ARBA" id="ARBA00004752"/>
    </source>
</evidence>
<feature type="active site" description="Proton donor/acceptor" evidence="7">
    <location>
        <position position="150"/>
    </location>
</feature>
<keyword evidence="6 7" id="KW-0961">Cell wall biogenesis/degradation</keyword>
<evidence type="ECO:0000256" key="5">
    <source>
        <dbReference type="ARBA" id="ARBA00022984"/>
    </source>
</evidence>
<dbReference type="GO" id="GO:0016740">
    <property type="term" value="F:transferase activity"/>
    <property type="evidence" value="ECO:0007669"/>
    <property type="project" value="UniProtKB-KW"/>
</dbReference>
<evidence type="ECO:0000256" key="6">
    <source>
        <dbReference type="ARBA" id="ARBA00023316"/>
    </source>
</evidence>
<keyword evidence="10" id="KW-1185">Reference proteome</keyword>
<dbReference type="PANTHER" id="PTHR38589:SF1">
    <property type="entry name" value="BLR0621 PROTEIN"/>
    <property type="match status" value="1"/>
</dbReference>
<dbReference type="GO" id="GO:0009252">
    <property type="term" value="P:peptidoglycan biosynthetic process"/>
    <property type="evidence" value="ECO:0007669"/>
    <property type="project" value="UniProtKB-UniPathway"/>
</dbReference>
<reference evidence="9 10" key="1">
    <citation type="submission" date="2012-03" db="EMBL/GenBank/DDBJ databases">
        <title>The Genome Sequence of Bartonella tamiae Th239.</title>
        <authorList>
            <consortium name="The Broad Institute Genome Sequencing Platform"/>
            <consortium name="The Broad Institute Genome Sequencing Center for Infectious Disease"/>
            <person name="Feldgarden M."/>
            <person name="Kirby J."/>
            <person name="Kosoy M."/>
            <person name="Birtles R."/>
            <person name="Probert W.S."/>
            <person name="Chiaraviglio L."/>
            <person name="Young S.K."/>
            <person name="Zeng Q."/>
            <person name="Gargeya S."/>
            <person name="Fitzgerald M."/>
            <person name="Haas B."/>
            <person name="Abouelleil A."/>
            <person name="Alvarado L."/>
            <person name="Arachchi H.M."/>
            <person name="Berlin A."/>
            <person name="Chapman S.B."/>
            <person name="Gearin G."/>
            <person name="Goldberg J."/>
            <person name="Griggs A."/>
            <person name="Gujja S."/>
            <person name="Hansen M."/>
            <person name="Heiman D."/>
            <person name="Howarth C."/>
            <person name="Larimer J."/>
            <person name="Lui A."/>
            <person name="MacDonald P.J.P."/>
            <person name="McCowen C."/>
            <person name="Montmayeur A."/>
            <person name="Murphy C."/>
            <person name="Neiman D."/>
            <person name="Pearson M."/>
            <person name="Priest M."/>
            <person name="Roberts A."/>
            <person name="Saif S."/>
            <person name="Shea T."/>
            <person name="Sisk P."/>
            <person name="Stolte C."/>
            <person name="Sykes S."/>
            <person name="Wortman J."/>
            <person name="Nusbaum C."/>
            <person name="Birren B."/>
        </authorList>
    </citation>
    <scope>NUCLEOTIDE SEQUENCE [LARGE SCALE GENOMIC DNA]</scope>
    <source>
        <strain evidence="9 10">Th239</strain>
    </source>
</reference>
<dbReference type="AlphaFoldDB" id="J1K0R2"/>
<dbReference type="PROSITE" id="PS52029">
    <property type="entry name" value="LD_TPASE"/>
    <property type="match status" value="1"/>
</dbReference>
<dbReference type="EMBL" id="AIMB01000003">
    <property type="protein sequence ID" value="EJF91007.1"/>
    <property type="molecule type" value="Genomic_DNA"/>
</dbReference>
<evidence type="ECO:0000313" key="10">
    <source>
        <dbReference type="Proteomes" id="UP000008952"/>
    </source>
</evidence>
<dbReference type="OrthoDB" id="9804204at2"/>
<evidence type="ECO:0000256" key="7">
    <source>
        <dbReference type="PROSITE-ProRule" id="PRU01373"/>
    </source>
</evidence>
<organism evidence="9 10">
    <name type="scientific">Bartonella tamiae Th239</name>
    <dbReference type="NCBI Taxonomy" id="1094558"/>
    <lineage>
        <taxon>Bacteria</taxon>
        <taxon>Pseudomonadati</taxon>
        <taxon>Pseudomonadota</taxon>
        <taxon>Alphaproteobacteria</taxon>
        <taxon>Hyphomicrobiales</taxon>
        <taxon>Bartonellaceae</taxon>
        <taxon>Bartonella</taxon>
    </lineage>
</organism>
<comment type="pathway">
    <text evidence="1 7">Cell wall biogenesis; peptidoglycan biosynthesis.</text>
</comment>
<keyword evidence="3" id="KW-0808">Transferase</keyword>
<dbReference type="InterPro" id="IPR005490">
    <property type="entry name" value="LD_TPept_cat_dom"/>
</dbReference>
<evidence type="ECO:0000256" key="4">
    <source>
        <dbReference type="ARBA" id="ARBA00022960"/>
    </source>
</evidence>
<name>J1K0R2_9HYPH</name>
<evidence type="ECO:0000313" key="9">
    <source>
        <dbReference type="EMBL" id="EJF91007.1"/>
    </source>
</evidence>
<proteinExistence type="inferred from homology"/>
<evidence type="ECO:0000256" key="2">
    <source>
        <dbReference type="ARBA" id="ARBA00005992"/>
    </source>
</evidence>
<dbReference type="HOGENOM" id="CLU_105370_0_0_5"/>
<sequence>MQVNLKRKAQERQSFVTIIVVRRRMGQRSQGILAIGQNRFICALGASGIVSQKYEGDGATPRGVMKVLQGFRQKNVHSRTKHCLKMRIIGNRDGWCDENWDANYNRPVRLPYRASAEEMQRKDEIYDMGLIVDWNIQKRVMNRGSAIFMHLARKGYTPTRGCIALSRRDMERVFTVVSNKTRLLILG</sequence>
<gene>
    <name evidence="9" type="ORF">ME5_00339</name>
</gene>
<evidence type="ECO:0000256" key="3">
    <source>
        <dbReference type="ARBA" id="ARBA00022679"/>
    </source>
</evidence>
<dbReference type="UniPathway" id="UPA00219"/>
<dbReference type="GO" id="GO:0008360">
    <property type="term" value="P:regulation of cell shape"/>
    <property type="evidence" value="ECO:0007669"/>
    <property type="project" value="UniProtKB-UniRule"/>
</dbReference>
<protein>
    <recommendedName>
        <fullName evidence="8">L,D-TPase catalytic domain-containing protein</fullName>
    </recommendedName>
</protein>
<keyword evidence="4 7" id="KW-0133">Cell shape</keyword>